<evidence type="ECO:0000313" key="2">
    <source>
        <dbReference type="EMBL" id="QYA18393.1"/>
    </source>
</evidence>
<dbReference type="EMBL" id="MZ420154">
    <property type="protein sequence ID" value="QYA18393.1"/>
    <property type="molecule type" value="Genomic_DNA"/>
</dbReference>
<feature type="compositionally biased region" description="Basic residues" evidence="1">
    <location>
        <begin position="156"/>
        <end position="165"/>
    </location>
</feature>
<feature type="compositionally biased region" description="Basic and acidic residues" evidence="1">
    <location>
        <begin position="166"/>
        <end position="184"/>
    </location>
</feature>
<proteinExistence type="predicted"/>
<feature type="region of interest" description="Disordered" evidence="1">
    <location>
        <begin position="155"/>
        <end position="200"/>
    </location>
</feature>
<accession>A0A8F8KTI6</accession>
<name>A0A8F8KTI6_9VIRU</name>
<organism evidence="2">
    <name type="scientific">Clandestinovirus</name>
    <dbReference type="NCBI Taxonomy" id="2831644"/>
    <lineage>
        <taxon>Viruses</taxon>
    </lineage>
</organism>
<reference evidence="2" key="1">
    <citation type="submission" date="2021-06" db="EMBL/GenBank/DDBJ databases">
        <authorList>
            <person name="Rolland C."/>
        </authorList>
    </citation>
    <scope>NUCLEOTIDE SEQUENCE</scope>
    <source>
        <strain evidence="2">347.936635</strain>
    </source>
</reference>
<gene>
    <name evidence="2" type="ORF">KOM_12_123</name>
</gene>
<sequence length="200" mass="22839">MPTYFTHDNGGRPFKVVVTTGQKKLQVFKWDRKASEGKEKEVYTTKPCYSTSFVSIKVGKDKHASSSNPRYGNGNSILVEVKPLNYVFIGHKIMSFQTKERITQYKSPIGNSDVPYPYACTKSHIYLMLESVILEKKDVPKMKDPYHVYYFDIKKPKGRRPKPKSKGKETKTKGKDVKGKEAKPQPKALTLKSKTIVSRQ</sequence>
<evidence type="ECO:0000256" key="1">
    <source>
        <dbReference type="SAM" id="MobiDB-lite"/>
    </source>
</evidence>
<protein>
    <submittedName>
        <fullName evidence="2">Uncharacterized protein</fullName>
    </submittedName>
</protein>